<accession>D6WUK0</accession>
<dbReference type="InterPro" id="IPR001584">
    <property type="entry name" value="Integrase_cat-core"/>
</dbReference>
<dbReference type="Gene3D" id="3.30.420.10">
    <property type="entry name" value="Ribonuclease H-like superfamily/Ribonuclease H"/>
    <property type="match status" value="1"/>
</dbReference>
<dbReference type="GO" id="GO:0003676">
    <property type="term" value="F:nucleic acid binding"/>
    <property type="evidence" value="ECO:0007669"/>
    <property type="project" value="InterPro"/>
</dbReference>
<dbReference type="InParanoid" id="D6WUK0"/>
<proteinExistence type="predicted"/>
<dbReference type="PROSITE" id="PS50994">
    <property type="entry name" value="INTEGRASE"/>
    <property type="match status" value="1"/>
</dbReference>
<evidence type="ECO:0000313" key="2">
    <source>
        <dbReference type="EMBL" id="EFA08484.1"/>
    </source>
</evidence>
<dbReference type="InterPro" id="IPR036397">
    <property type="entry name" value="RNaseH_sf"/>
</dbReference>
<reference evidence="2 3" key="1">
    <citation type="journal article" date="2008" name="Nature">
        <title>The genome of the model beetle and pest Tribolium castaneum.</title>
        <authorList>
            <consortium name="Tribolium Genome Sequencing Consortium"/>
            <person name="Richards S."/>
            <person name="Gibbs R.A."/>
            <person name="Weinstock G.M."/>
            <person name="Brown S.J."/>
            <person name="Denell R."/>
            <person name="Beeman R.W."/>
            <person name="Gibbs R."/>
            <person name="Beeman R.W."/>
            <person name="Brown S.J."/>
            <person name="Bucher G."/>
            <person name="Friedrich M."/>
            <person name="Grimmelikhuijzen C.J."/>
            <person name="Klingler M."/>
            <person name="Lorenzen M."/>
            <person name="Richards S."/>
            <person name="Roth S."/>
            <person name="Schroder R."/>
            <person name="Tautz D."/>
            <person name="Zdobnov E.M."/>
            <person name="Muzny D."/>
            <person name="Gibbs R.A."/>
            <person name="Weinstock G.M."/>
            <person name="Attaway T."/>
            <person name="Bell S."/>
            <person name="Buhay C.J."/>
            <person name="Chandrabose M.N."/>
            <person name="Chavez D."/>
            <person name="Clerk-Blankenburg K.P."/>
            <person name="Cree A."/>
            <person name="Dao M."/>
            <person name="Davis C."/>
            <person name="Chacko J."/>
            <person name="Dinh H."/>
            <person name="Dugan-Rocha S."/>
            <person name="Fowler G."/>
            <person name="Garner T.T."/>
            <person name="Garnes J."/>
            <person name="Gnirke A."/>
            <person name="Hawes A."/>
            <person name="Hernandez J."/>
            <person name="Hines S."/>
            <person name="Holder M."/>
            <person name="Hume J."/>
            <person name="Jhangiani S.N."/>
            <person name="Joshi V."/>
            <person name="Khan Z.M."/>
            <person name="Jackson L."/>
            <person name="Kovar C."/>
            <person name="Kowis A."/>
            <person name="Lee S."/>
            <person name="Lewis L.R."/>
            <person name="Margolis J."/>
            <person name="Morgan M."/>
            <person name="Nazareth L.V."/>
            <person name="Nguyen N."/>
            <person name="Okwuonu G."/>
            <person name="Parker D."/>
            <person name="Richards S."/>
            <person name="Ruiz S.J."/>
            <person name="Santibanez J."/>
            <person name="Savard J."/>
            <person name="Scherer S.E."/>
            <person name="Schneider B."/>
            <person name="Sodergren E."/>
            <person name="Tautz D."/>
            <person name="Vattahil S."/>
            <person name="Villasana D."/>
            <person name="White C.S."/>
            <person name="Wright R."/>
            <person name="Park Y."/>
            <person name="Beeman R.W."/>
            <person name="Lord J."/>
            <person name="Oppert B."/>
            <person name="Lorenzen M."/>
            <person name="Brown S."/>
            <person name="Wang L."/>
            <person name="Savard J."/>
            <person name="Tautz D."/>
            <person name="Richards S."/>
            <person name="Weinstock G."/>
            <person name="Gibbs R.A."/>
            <person name="Liu Y."/>
            <person name="Worley K."/>
            <person name="Weinstock G."/>
            <person name="Elsik C.G."/>
            <person name="Reese J.T."/>
            <person name="Elhaik E."/>
            <person name="Landan G."/>
            <person name="Graur D."/>
            <person name="Arensburger P."/>
            <person name="Atkinson P."/>
            <person name="Beeman R.W."/>
            <person name="Beidler J."/>
            <person name="Brown S.J."/>
            <person name="Demuth J.P."/>
            <person name="Drury D.W."/>
            <person name="Du Y.Z."/>
            <person name="Fujiwara H."/>
            <person name="Lorenzen M."/>
            <person name="Maselli V."/>
            <person name="Osanai M."/>
            <person name="Park Y."/>
            <person name="Robertson H.M."/>
            <person name="Tu Z."/>
            <person name="Wang J.J."/>
            <person name="Wang S."/>
            <person name="Richards S."/>
            <person name="Song H."/>
            <person name="Zhang L."/>
            <person name="Sodergren E."/>
            <person name="Werner D."/>
            <person name="Stanke M."/>
            <person name="Morgenstern B."/>
            <person name="Solovyev V."/>
            <person name="Kosarev P."/>
            <person name="Brown G."/>
            <person name="Chen H.C."/>
            <person name="Ermolaeva O."/>
            <person name="Hlavina W."/>
            <person name="Kapustin Y."/>
            <person name="Kiryutin B."/>
            <person name="Kitts P."/>
            <person name="Maglott D."/>
            <person name="Pruitt K."/>
            <person name="Sapojnikov V."/>
            <person name="Souvorov A."/>
            <person name="Mackey A.J."/>
            <person name="Waterhouse R.M."/>
            <person name="Wyder S."/>
            <person name="Zdobnov E.M."/>
            <person name="Zdobnov E.M."/>
            <person name="Wyder S."/>
            <person name="Kriventseva E.V."/>
            <person name="Kadowaki T."/>
            <person name="Bork P."/>
            <person name="Aranda M."/>
            <person name="Bao R."/>
            <person name="Beermann A."/>
            <person name="Berns N."/>
            <person name="Bolognesi R."/>
            <person name="Bonneton F."/>
            <person name="Bopp D."/>
            <person name="Brown S.J."/>
            <person name="Bucher G."/>
            <person name="Butts T."/>
            <person name="Chaumot A."/>
            <person name="Denell R.E."/>
            <person name="Ferrier D.E."/>
            <person name="Friedrich M."/>
            <person name="Gordon C.M."/>
            <person name="Jindra M."/>
            <person name="Klingler M."/>
            <person name="Lan Q."/>
            <person name="Lattorff H.M."/>
            <person name="Laudet V."/>
            <person name="von Levetsow C."/>
            <person name="Liu Z."/>
            <person name="Lutz R."/>
            <person name="Lynch J.A."/>
            <person name="da Fonseca R.N."/>
            <person name="Posnien N."/>
            <person name="Reuter R."/>
            <person name="Roth S."/>
            <person name="Savard J."/>
            <person name="Schinko J.B."/>
            <person name="Schmitt C."/>
            <person name="Schoppmeier M."/>
            <person name="Schroder R."/>
            <person name="Shippy T.D."/>
            <person name="Simonnet F."/>
            <person name="Marques-Souza H."/>
            <person name="Tautz D."/>
            <person name="Tomoyasu Y."/>
            <person name="Trauner J."/>
            <person name="Van der Zee M."/>
            <person name="Vervoort M."/>
            <person name="Wittkopp N."/>
            <person name="Wimmer E.A."/>
            <person name="Yang X."/>
            <person name="Jones A.K."/>
            <person name="Sattelle D.B."/>
            <person name="Ebert P.R."/>
            <person name="Nelson D."/>
            <person name="Scott J.G."/>
            <person name="Beeman R.W."/>
            <person name="Muthukrishnan S."/>
            <person name="Kramer K.J."/>
            <person name="Arakane Y."/>
            <person name="Beeman R.W."/>
            <person name="Zhu Q."/>
            <person name="Hogenkamp D."/>
            <person name="Dixit R."/>
            <person name="Oppert B."/>
            <person name="Jiang H."/>
            <person name="Zou Z."/>
            <person name="Marshall J."/>
            <person name="Elpidina E."/>
            <person name="Vinokurov K."/>
            <person name="Oppert C."/>
            <person name="Zou Z."/>
            <person name="Evans J."/>
            <person name="Lu Z."/>
            <person name="Zhao P."/>
            <person name="Sumathipala N."/>
            <person name="Altincicek B."/>
            <person name="Vilcinskas A."/>
            <person name="Williams M."/>
            <person name="Hultmark D."/>
            <person name="Hetru C."/>
            <person name="Jiang H."/>
            <person name="Grimmelikhuijzen C.J."/>
            <person name="Hauser F."/>
            <person name="Cazzamali G."/>
            <person name="Williamson M."/>
            <person name="Park Y."/>
            <person name="Li B."/>
            <person name="Tanaka Y."/>
            <person name="Predel R."/>
            <person name="Neupert S."/>
            <person name="Schachtner J."/>
            <person name="Verleyen P."/>
            <person name="Raible F."/>
            <person name="Bork P."/>
            <person name="Friedrich M."/>
            <person name="Walden K.K."/>
            <person name="Robertson H.M."/>
            <person name="Angeli S."/>
            <person name="Foret S."/>
            <person name="Bucher G."/>
            <person name="Schuetz S."/>
            <person name="Maleszka R."/>
            <person name="Wimmer E.A."/>
            <person name="Beeman R.W."/>
            <person name="Lorenzen M."/>
            <person name="Tomoyasu Y."/>
            <person name="Miller S.C."/>
            <person name="Grossmann D."/>
            <person name="Bucher G."/>
        </authorList>
    </citation>
    <scope>NUCLEOTIDE SEQUENCE [LARGE SCALE GENOMIC DNA]</scope>
    <source>
        <strain evidence="2 3">Georgia GA2</strain>
    </source>
</reference>
<evidence type="ECO:0000259" key="1">
    <source>
        <dbReference type="PROSITE" id="PS50994"/>
    </source>
</evidence>
<dbReference type="AlphaFoldDB" id="D6WUK0"/>
<keyword evidence="3" id="KW-1185">Reference proteome</keyword>
<dbReference type="eggNOG" id="KOG0017">
    <property type="taxonomic scope" value="Eukaryota"/>
</dbReference>
<dbReference type="Proteomes" id="UP000007266">
    <property type="component" value="Linkage group 8"/>
</dbReference>
<sequence>MAPTKENELKSLQGKRQSLFLRIQRLYNDSRNLDDETVCKNFKIRYNTLEETRRLFSNCIDSINLLSLELDSDYTPSFAELEAVDELYCHIVEAAKKVFTKTENLLKPVKAIAKLPKIELMEFSGEMSDWPIFYDTFRTLIHENPDLDDITRMHYLLGKLTGKALLVCSGIQPTGANYPILWKALVEKYDDKRLLANAYLSQILDFRPLQNESVVCLNTFLEKFDTAVNALKQLDIENLSDFIISSIALSKLDGQTRRHFELSQKKSEIPLYKEIVDFVKDHTKILACTLKSTATTANRTNYSAPFSKPSRTHSLVVSNRASNNICPICNEASHLVYQCAKLLKLGPLERYQLVKDKALCLNCLSPKHKIIACKSTTTCSLCRKRHHSLLHFDKPHIETSEQPAKKDLVPISDVNSTSREPHSFCVASNTSFKSSRYSNTLLATAIVEIFAPNSKKKLVRLLVDPASQSHFITTNCCTRLNLPIRKINASVKGIGAITHPIKGKIDTVIASRFNSDYRYKFEALVIDQIIDNLPDRNIPQSSIENLLNLPLADEKFFESGEIDGIISARLIHFVESTFQSRLIIENIVALTDSSVVLNWINASPHRWHTFVANRVAKIQELVPSVNWYHVDGKENPADPISRGLTPAHLLNHPIWLTGPSWLFMDEQLWPINSSTNTDEPPLEEKPIVLVTFSRCVNPLRQLIDRSSSYSKLRNAVVYVLRFLKILPKGNLITLKDLETAELTLVRLVQREHFASDLALLEQNKPCSPKIRALCPFLKDGVIRVGGRLSNSNLEYDQQHPFLLPKKDHLVDLLIDYFHQRNLHTGPHLTLSLLRQKFWILAARNVVRHRIRNCNYCFKFRPRATFPCMADLPAPRITEAKPFLHSGVDYAGPFYITLTRRRGVKSQKAYLCLFICLVTKALHLEVASDLSTATFINAFKRFLSRRGPCSVLYSDCGTNFIGAKTALDDLSKFVTSQEYHSSIDDELIKRNVVWKFNPPAAPHFGGIWEANIKSVKSHLTKVIGTQILTYEEFTTVITQIEALLNSRPLCTLSSDPNEPLALTPAHFLTGTPLQSLPIQNLDMSTNLVTRKELLDQILQTYWKRWHMEYLHNLQVRQKWNKPSSPIKVGTVVVLRTDNTPPLHWPLGVVQEVFPGKDGIVRVASVKTPNGLYKRPIVRLCPFQISDRFDPIILFLVICSLGGCNYLQFNLI</sequence>
<dbReference type="OMA" id="WICKSSE"/>
<dbReference type="Pfam" id="PF03564">
    <property type="entry name" value="DUF1759"/>
    <property type="match status" value="1"/>
</dbReference>
<feature type="domain" description="Integrase catalytic" evidence="1">
    <location>
        <begin position="877"/>
        <end position="1071"/>
    </location>
</feature>
<dbReference type="InterPro" id="IPR012337">
    <property type="entry name" value="RNaseH-like_sf"/>
</dbReference>
<dbReference type="InterPro" id="IPR041588">
    <property type="entry name" value="Integrase_H2C2"/>
</dbReference>
<name>D6WUK0_TRICA</name>
<dbReference type="Pfam" id="PF17921">
    <property type="entry name" value="Integrase_H2C2"/>
    <property type="match status" value="1"/>
</dbReference>
<protein>
    <recommendedName>
        <fullName evidence="1">Integrase catalytic domain-containing protein</fullName>
    </recommendedName>
</protein>
<dbReference type="EMBL" id="KQ971357">
    <property type="protein sequence ID" value="EFA08484.1"/>
    <property type="molecule type" value="Genomic_DNA"/>
</dbReference>
<gene>
    <name evidence="2" type="primary">GLEAN_06136</name>
    <name evidence="2" type="ORF">TcasGA2_TC006136</name>
</gene>
<dbReference type="Pfam" id="PF18701">
    <property type="entry name" value="DUF5641"/>
    <property type="match status" value="1"/>
</dbReference>
<dbReference type="InterPro" id="IPR040676">
    <property type="entry name" value="DUF5641"/>
</dbReference>
<dbReference type="HOGENOM" id="CLU_000526_6_0_1"/>
<dbReference type="GO" id="GO:0015074">
    <property type="term" value="P:DNA integration"/>
    <property type="evidence" value="ECO:0007669"/>
    <property type="project" value="InterPro"/>
</dbReference>
<reference evidence="2 3" key="2">
    <citation type="journal article" date="2010" name="Nucleic Acids Res.">
        <title>BeetleBase in 2010: revisions to provide comprehensive genomic information for Tribolium castaneum.</title>
        <authorList>
            <person name="Kim H.S."/>
            <person name="Murphy T."/>
            <person name="Xia J."/>
            <person name="Caragea D."/>
            <person name="Park Y."/>
            <person name="Beeman R.W."/>
            <person name="Lorenzen M.D."/>
            <person name="Butcher S."/>
            <person name="Manak J.R."/>
            <person name="Brown S.J."/>
        </authorList>
    </citation>
    <scope>GENOME REANNOTATION</scope>
    <source>
        <strain evidence="2 3">Georgia GA2</strain>
    </source>
</reference>
<organism evidence="2 3">
    <name type="scientific">Tribolium castaneum</name>
    <name type="common">Red flour beetle</name>
    <dbReference type="NCBI Taxonomy" id="7070"/>
    <lineage>
        <taxon>Eukaryota</taxon>
        <taxon>Metazoa</taxon>
        <taxon>Ecdysozoa</taxon>
        <taxon>Arthropoda</taxon>
        <taxon>Hexapoda</taxon>
        <taxon>Insecta</taxon>
        <taxon>Pterygota</taxon>
        <taxon>Neoptera</taxon>
        <taxon>Endopterygota</taxon>
        <taxon>Coleoptera</taxon>
        <taxon>Polyphaga</taxon>
        <taxon>Cucujiformia</taxon>
        <taxon>Tenebrionidae</taxon>
        <taxon>Tenebrionidae incertae sedis</taxon>
        <taxon>Tribolium</taxon>
    </lineage>
</organism>
<dbReference type="PANTHER" id="PTHR47331">
    <property type="entry name" value="PHD-TYPE DOMAIN-CONTAINING PROTEIN"/>
    <property type="match status" value="1"/>
</dbReference>
<dbReference type="InterPro" id="IPR005312">
    <property type="entry name" value="DUF1759"/>
</dbReference>
<evidence type="ECO:0000313" key="3">
    <source>
        <dbReference type="Proteomes" id="UP000007266"/>
    </source>
</evidence>
<dbReference type="PhylomeDB" id="D6WUK0"/>
<dbReference type="SUPFAM" id="SSF53098">
    <property type="entry name" value="Ribonuclease H-like"/>
    <property type="match status" value="1"/>
</dbReference>